<dbReference type="RefSeq" id="WP_014270925.1">
    <property type="nucleotide sequence ID" value="NC_016633.1"/>
</dbReference>
<evidence type="ECO:0000256" key="4">
    <source>
        <dbReference type="ARBA" id="ARBA00023136"/>
    </source>
</evidence>
<feature type="transmembrane region" description="Helical" evidence="5">
    <location>
        <begin position="117"/>
        <end position="137"/>
    </location>
</feature>
<feature type="transmembrane region" description="Helical" evidence="5">
    <location>
        <begin position="33"/>
        <end position="50"/>
    </location>
</feature>
<dbReference type="STRING" id="158190.SpiGrapes_2308"/>
<dbReference type="KEGG" id="sgp:SpiGrapes_2308"/>
<protein>
    <submittedName>
        <fullName evidence="7">Kef-type K+ transport system, membrane component</fullName>
    </submittedName>
</protein>
<gene>
    <name evidence="7" type="ordered locus">SpiGrapes_2308</name>
</gene>
<keyword evidence="4 5" id="KW-0472">Membrane</keyword>
<feature type="domain" description="Cation/H+ exchanger transmembrane" evidence="6">
    <location>
        <begin position="21"/>
        <end position="391"/>
    </location>
</feature>
<feature type="transmembrane region" description="Helical" evidence="5">
    <location>
        <begin position="222"/>
        <end position="255"/>
    </location>
</feature>
<feature type="transmembrane region" description="Helical" evidence="5">
    <location>
        <begin position="275"/>
        <end position="305"/>
    </location>
</feature>
<dbReference type="GO" id="GO:0016020">
    <property type="term" value="C:membrane"/>
    <property type="evidence" value="ECO:0007669"/>
    <property type="project" value="UniProtKB-SubCell"/>
</dbReference>
<keyword evidence="3 5" id="KW-1133">Transmembrane helix</keyword>
<dbReference type="InterPro" id="IPR038770">
    <property type="entry name" value="Na+/solute_symporter_sf"/>
</dbReference>
<feature type="transmembrane region" description="Helical" evidence="5">
    <location>
        <begin position="56"/>
        <end position="76"/>
    </location>
</feature>
<evidence type="ECO:0000256" key="1">
    <source>
        <dbReference type="ARBA" id="ARBA00004141"/>
    </source>
</evidence>
<feature type="transmembrane region" description="Helical" evidence="5">
    <location>
        <begin position="6"/>
        <end position="26"/>
    </location>
</feature>
<evidence type="ECO:0000313" key="8">
    <source>
        <dbReference type="Proteomes" id="UP000005632"/>
    </source>
</evidence>
<sequence length="406" mass="42849">MEFHLFLYLAAIFGAGYCIKLITNAIKIPEVTGYVLLGVILGTSLVKLLTTEVLNALSPLSTIALGMIAFTIGIELKLDVIRRLGKSILAIVTFESLGAFTVVFLVLQYIYKADLNTSLLLGAVASATAPAATVAVIKQYKAKGPLTSTILAVVGLDDAFALIIYVFVEGFVSSSLLGDSVAISSMFASALLSILMALGIGVVAAIMYSLILRKVKNNDWIALLLATFLFALLGICELLGISELLSIMAFGMVIVNSSPTLSKKSENIVANFSPIFLVAFFILGGAHLDVSLIGKIGILGLFYFFARGIGKMGGATLGAIIGKAPKQTRNLVGFALLPQVGVALALALAINKKFTMPQFGENGINLASTIINVLLFTTIITEIIGPLLTRFALKKAGETNKSSDSQ</sequence>
<evidence type="ECO:0000256" key="2">
    <source>
        <dbReference type="ARBA" id="ARBA00022692"/>
    </source>
</evidence>
<dbReference type="Proteomes" id="UP000005632">
    <property type="component" value="Chromosome"/>
</dbReference>
<dbReference type="GO" id="GO:1902600">
    <property type="term" value="P:proton transmembrane transport"/>
    <property type="evidence" value="ECO:0007669"/>
    <property type="project" value="InterPro"/>
</dbReference>
<evidence type="ECO:0000256" key="3">
    <source>
        <dbReference type="ARBA" id="ARBA00022989"/>
    </source>
</evidence>
<dbReference type="Gene3D" id="1.20.1530.20">
    <property type="match status" value="1"/>
</dbReference>
<dbReference type="OrthoDB" id="9778229at2"/>
<dbReference type="PANTHER" id="PTHR43021">
    <property type="entry name" value="NA(+)/H(+) ANTIPORTER-RELATED"/>
    <property type="match status" value="1"/>
</dbReference>
<dbReference type="HOGENOM" id="CLU_031031_2_1_12"/>
<evidence type="ECO:0000313" key="7">
    <source>
        <dbReference type="EMBL" id="AEV30084.1"/>
    </source>
</evidence>
<feature type="transmembrane region" description="Helical" evidence="5">
    <location>
        <begin position="88"/>
        <end position="111"/>
    </location>
</feature>
<reference evidence="7 8" key="1">
    <citation type="submission" date="2011-11" db="EMBL/GenBank/DDBJ databases">
        <title>Complete sequence of Spirochaeta sp. grapes.</title>
        <authorList>
            <consortium name="US DOE Joint Genome Institute"/>
            <person name="Lucas S."/>
            <person name="Han J."/>
            <person name="Lapidus A."/>
            <person name="Cheng J.-F."/>
            <person name="Goodwin L."/>
            <person name="Pitluck S."/>
            <person name="Peters L."/>
            <person name="Ovchinnikova G."/>
            <person name="Munk A.C."/>
            <person name="Detter J.C."/>
            <person name="Han C."/>
            <person name="Tapia R."/>
            <person name="Land M."/>
            <person name="Hauser L."/>
            <person name="Kyrpides N."/>
            <person name="Ivanova N."/>
            <person name="Pagani I."/>
            <person name="Ritalahtilisa K."/>
            <person name="Loeffler F."/>
            <person name="Woyke T."/>
        </authorList>
    </citation>
    <scope>NUCLEOTIDE SEQUENCE [LARGE SCALE GENOMIC DNA]</scope>
    <source>
        <strain evidence="8">ATCC BAA-1885 / DSM 22778 / Grapes</strain>
    </source>
</reference>
<feature type="transmembrane region" description="Helical" evidence="5">
    <location>
        <begin position="188"/>
        <end position="210"/>
    </location>
</feature>
<evidence type="ECO:0000259" key="6">
    <source>
        <dbReference type="Pfam" id="PF00999"/>
    </source>
</evidence>
<dbReference type="Pfam" id="PF00999">
    <property type="entry name" value="Na_H_Exchanger"/>
    <property type="match status" value="1"/>
</dbReference>
<dbReference type="eggNOG" id="COG0475">
    <property type="taxonomic scope" value="Bacteria"/>
</dbReference>
<comment type="subcellular location">
    <subcellularLocation>
        <location evidence="1">Membrane</location>
        <topology evidence="1">Multi-pass membrane protein</topology>
    </subcellularLocation>
</comment>
<proteinExistence type="predicted"/>
<feature type="transmembrane region" description="Helical" evidence="5">
    <location>
        <begin position="370"/>
        <end position="393"/>
    </location>
</feature>
<evidence type="ECO:0000256" key="5">
    <source>
        <dbReference type="SAM" id="Phobius"/>
    </source>
</evidence>
<dbReference type="AlphaFoldDB" id="G8QSF4"/>
<feature type="transmembrane region" description="Helical" evidence="5">
    <location>
        <begin position="149"/>
        <end position="168"/>
    </location>
</feature>
<organism evidence="7 8">
    <name type="scientific">Sphaerochaeta pleomorpha (strain ATCC BAA-1885 / DSM 22778 / Grapes)</name>
    <dbReference type="NCBI Taxonomy" id="158190"/>
    <lineage>
        <taxon>Bacteria</taxon>
        <taxon>Pseudomonadati</taxon>
        <taxon>Spirochaetota</taxon>
        <taxon>Spirochaetia</taxon>
        <taxon>Spirochaetales</taxon>
        <taxon>Sphaerochaetaceae</taxon>
        <taxon>Sphaerochaeta</taxon>
    </lineage>
</organism>
<dbReference type="EMBL" id="CP003155">
    <property type="protein sequence ID" value="AEV30084.1"/>
    <property type="molecule type" value="Genomic_DNA"/>
</dbReference>
<name>G8QSF4_SPHPG</name>
<accession>G8QSF4</accession>
<keyword evidence="8" id="KW-1185">Reference proteome</keyword>
<feature type="transmembrane region" description="Helical" evidence="5">
    <location>
        <begin position="331"/>
        <end position="350"/>
    </location>
</feature>
<dbReference type="GO" id="GO:0015297">
    <property type="term" value="F:antiporter activity"/>
    <property type="evidence" value="ECO:0007669"/>
    <property type="project" value="InterPro"/>
</dbReference>
<keyword evidence="2 5" id="KW-0812">Transmembrane</keyword>
<dbReference type="InterPro" id="IPR006153">
    <property type="entry name" value="Cation/H_exchanger_TM"/>
</dbReference>
<dbReference type="PANTHER" id="PTHR43021:SF2">
    <property type="entry name" value="CATION_H+ EXCHANGER DOMAIN-CONTAINING PROTEIN"/>
    <property type="match status" value="1"/>
</dbReference>